<dbReference type="Gene3D" id="3.90.550.10">
    <property type="entry name" value="Spore Coat Polysaccharide Biosynthesis Protein SpsA, Chain A"/>
    <property type="match status" value="1"/>
</dbReference>
<dbReference type="PANTHER" id="PTHR43630">
    <property type="entry name" value="POLY-BETA-1,6-N-ACETYL-D-GLUCOSAMINE SYNTHASE"/>
    <property type="match status" value="1"/>
</dbReference>
<dbReference type="Pfam" id="PF13632">
    <property type="entry name" value="Glyco_trans_2_3"/>
    <property type="match status" value="1"/>
</dbReference>
<gene>
    <name evidence="4" type="ORF">BJP37_24720</name>
</gene>
<dbReference type="Pfam" id="PF00535">
    <property type="entry name" value="Glycos_transf_2"/>
    <property type="match status" value="1"/>
</dbReference>
<keyword evidence="5" id="KW-1185">Reference proteome</keyword>
<dbReference type="Proteomes" id="UP000186657">
    <property type="component" value="Unassembled WGS sequence"/>
</dbReference>
<organism evidence="4 5">
    <name type="scientific">Moorena bouillonii PNG</name>
    <dbReference type="NCBI Taxonomy" id="568701"/>
    <lineage>
        <taxon>Bacteria</taxon>
        <taxon>Bacillati</taxon>
        <taxon>Cyanobacteriota</taxon>
        <taxon>Cyanophyceae</taxon>
        <taxon>Coleofasciculales</taxon>
        <taxon>Coleofasciculaceae</taxon>
        <taxon>Moorena</taxon>
    </lineage>
</organism>
<evidence type="ECO:0000313" key="4">
    <source>
        <dbReference type="EMBL" id="OLT61752.1"/>
    </source>
</evidence>
<proteinExistence type="predicted"/>
<dbReference type="CDD" id="cd00761">
    <property type="entry name" value="Glyco_tranf_GTA_type"/>
    <property type="match status" value="1"/>
</dbReference>
<evidence type="ECO:0000259" key="2">
    <source>
        <dbReference type="Pfam" id="PF00535"/>
    </source>
</evidence>
<keyword evidence="1" id="KW-0812">Transmembrane</keyword>
<keyword evidence="1" id="KW-1133">Transmembrane helix</keyword>
<evidence type="ECO:0000313" key="5">
    <source>
        <dbReference type="Proteomes" id="UP000186657"/>
    </source>
</evidence>
<dbReference type="SUPFAM" id="SSF53448">
    <property type="entry name" value="Nucleotide-diphospho-sugar transferases"/>
    <property type="match status" value="1"/>
</dbReference>
<dbReference type="AlphaFoldDB" id="A0A1U7N733"/>
<accession>A0A1U7N733</accession>
<reference evidence="4 5" key="1">
    <citation type="submission" date="2016-10" db="EMBL/GenBank/DDBJ databases">
        <title>Comparative genomics uncovers the prolific and rare metabolic potential of the cyanobacterial genus Moorea.</title>
        <authorList>
            <person name="Leao T."/>
            <person name="Castelao G."/>
            <person name="Korobeynikov A."/>
            <person name="Monroe E.A."/>
            <person name="Podell S."/>
            <person name="Glukhov E."/>
            <person name="Allen E."/>
            <person name="Gerwick W.H."/>
            <person name="Gerwick L."/>
        </authorList>
    </citation>
    <scope>NUCLEOTIDE SEQUENCE [LARGE SCALE GENOMIC DNA]</scope>
    <source>
        <strain evidence="4 5">PNG5-198</strain>
    </source>
</reference>
<dbReference type="EMBL" id="MKZS01000001">
    <property type="protein sequence ID" value="OLT61752.1"/>
    <property type="molecule type" value="Genomic_DNA"/>
</dbReference>
<feature type="domain" description="Glycosyltransferase 2-like" evidence="2">
    <location>
        <begin position="6"/>
        <end position="133"/>
    </location>
</feature>
<dbReference type="InterPro" id="IPR029044">
    <property type="entry name" value="Nucleotide-diphossugar_trans"/>
</dbReference>
<evidence type="ECO:0000256" key="1">
    <source>
        <dbReference type="SAM" id="Phobius"/>
    </source>
</evidence>
<dbReference type="RefSeq" id="WP_075903141.1">
    <property type="nucleotide sequence ID" value="NZ_MKZS01000001.1"/>
</dbReference>
<sequence length="297" mass="33959">MNDVGVVVIGRNEGARLRGCFQSVRKCHDGLLIYVDSGSSDNSVEIAREFSSDIIQLDSSLPLSAAFARNSGFQKIKEHYPKIRYVQFVDGDCEVQDGWFKKARSTFSNEENKDVAIVRGSLREKDKDYSIYNRIWDIEWWGDAGEINNCGGIFMAKVEYFSQVDGFNNLVIAGEEPELCFRLQMAGKRIIRVRDEMAVHDSCMSSFSQWWKRMTRSGYAFAQGMMLHMKSPGAFCVKESIKIWLWGMLFPVLTLLAAYFVSSWFLVLLLIYPIKILKICVVSFMNILNVGIDRVRL</sequence>
<dbReference type="PANTHER" id="PTHR43630:SF2">
    <property type="entry name" value="GLYCOSYLTRANSFERASE"/>
    <property type="match status" value="1"/>
</dbReference>
<name>A0A1U7N733_9CYAN</name>
<protein>
    <recommendedName>
        <fullName evidence="2 3">Glycosyltransferase 2-like domain-containing protein</fullName>
    </recommendedName>
</protein>
<feature type="domain" description="Glycosyltransferase 2-like" evidence="3">
    <location>
        <begin position="153"/>
        <end position="271"/>
    </location>
</feature>
<comment type="caution">
    <text evidence="4">The sequence shown here is derived from an EMBL/GenBank/DDBJ whole genome shotgun (WGS) entry which is preliminary data.</text>
</comment>
<feature type="transmembrane region" description="Helical" evidence="1">
    <location>
        <begin position="243"/>
        <end position="272"/>
    </location>
</feature>
<evidence type="ECO:0000259" key="3">
    <source>
        <dbReference type="Pfam" id="PF13632"/>
    </source>
</evidence>
<dbReference type="InterPro" id="IPR001173">
    <property type="entry name" value="Glyco_trans_2-like"/>
</dbReference>
<keyword evidence="1" id="KW-0472">Membrane</keyword>